<dbReference type="Proteomes" id="UP001163321">
    <property type="component" value="Chromosome 4"/>
</dbReference>
<sequence>MQMQQQRQQQYANQIMMNHLRFSVGFVVTVLIFSFRNLDKAQVEMGSIHLRVMDANTLFRADLIGATHFDLSYIYAQEVPDCKESRRIWGFFIPENPSSAFGSDEGCTRAGVNPRAPGASNVPGSTSCVAGNNTMMTANAPPGIAMNSGASGMGPCGHVVGNRPYGNRMTQQ</sequence>
<gene>
    <name evidence="1" type="ORF">PsorP6_006760</name>
</gene>
<keyword evidence="2" id="KW-1185">Reference proteome</keyword>
<accession>A0ACC0W320</accession>
<evidence type="ECO:0000313" key="1">
    <source>
        <dbReference type="EMBL" id="KAI9912508.1"/>
    </source>
</evidence>
<name>A0ACC0W320_9STRA</name>
<reference evidence="1 2" key="1">
    <citation type="journal article" date="2022" name="bioRxiv">
        <title>The genome of the oomycete Peronosclerospora sorghi, a cosmopolitan pathogen of maize and sorghum, is inflated with dispersed pseudogenes.</title>
        <authorList>
            <person name="Fletcher K."/>
            <person name="Martin F."/>
            <person name="Isakeit T."/>
            <person name="Cavanaugh K."/>
            <person name="Magill C."/>
            <person name="Michelmore R."/>
        </authorList>
    </citation>
    <scope>NUCLEOTIDE SEQUENCE [LARGE SCALE GENOMIC DNA]</scope>
    <source>
        <strain evidence="1">P6</strain>
    </source>
</reference>
<proteinExistence type="predicted"/>
<organism evidence="1 2">
    <name type="scientific">Peronosclerospora sorghi</name>
    <dbReference type="NCBI Taxonomy" id="230839"/>
    <lineage>
        <taxon>Eukaryota</taxon>
        <taxon>Sar</taxon>
        <taxon>Stramenopiles</taxon>
        <taxon>Oomycota</taxon>
        <taxon>Peronosporomycetes</taxon>
        <taxon>Peronosporales</taxon>
        <taxon>Peronosporaceae</taxon>
        <taxon>Peronosclerospora</taxon>
    </lineage>
</organism>
<dbReference type="EMBL" id="CM047583">
    <property type="protein sequence ID" value="KAI9912508.1"/>
    <property type="molecule type" value="Genomic_DNA"/>
</dbReference>
<comment type="caution">
    <text evidence="1">The sequence shown here is derived from an EMBL/GenBank/DDBJ whole genome shotgun (WGS) entry which is preliminary data.</text>
</comment>
<protein>
    <submittedName>
        <fullName evidence="1">Uncharacterized protein</fullName>
    </submittedName>
</protein>
<evidence type="ECO:0000313" key="2">
    <source>
        <dbReference type="Proteomes" id="UP001163321"/>
    </source>
</evidence>